<comment type="similarity">
    <text evidence="1">Belongs to the LysR transcriptional regulatory family.</text>
</comment>
<proteinExistence type="inferred from homology"/>
<dbReference type="InterPro" id="IPR000847">
    <property type="entry name" value="LysR_HTH_N"/>
</dbReference>
<evidence type="ECO:0000256" key="3">
    <source>
        <dbReference type="ARBA" id="ARBA00023125"/>
    </source>
</evidence>
<comment type="caution">
    <text evidence="6">The sequence shown here is derived from an EMBL/GenBank/DDBJ whole genome shotgun (WGS) entry which is preliminary data.</text>
</comment>
<evidence type="ECO:0000256" key="2">
    <source>
        <dbReference type="ARBA" id="ARBA00023015"/>
    </source>
</evidence>
<dbReference type="InterPro" id="IPR005119">
    <property type="entry name" value="LysR_subst-bd"/>
</dbReference>
<dbReference type="PANTHER" id="PTHR30126:SF94">
    <property type="entry name" value="LYSR FAMILY TRANSCRIPTIONAL REGULATOR"/>
    <property type="match status" value="1"/>
</dbReference>
<sequence>MKITLKQLSVFTTVYRTGSATLAAEQLALSQSAVSSALQELERLLDTQLFERNGKKLIATEAAHKLYPQAISVLSQVADIENEFRENKTCLYIGASSTIGNYLLPPLISDFMRAYPNIEIILHVYNTKEICLGLKNFDYDLGFIEGMNKFDELIAHHWRQDELTLFSAAQSRFLPNCSDEIELSDLARIPLVLREKGSGTRETIEQLILSRLNDYRVLQLSHSEAIKQAVSYDFGIGCLSTSVLEDPVKLGKIRCFGIKGLKLQRSLWLIRHRNKHISPALQKFIDFCYRTSAPEQ</sequence>
<dbReference type="PROSITE" id="PS50931">
    <property type="entry name" value="HTH_LYSR"/>
    <property type="match status" value="1"/>
</dbReference>
<dbReference type="InterPro" id="IPR036390">
    <property type="entry name" value="WH_DNA-bd_sf"/>
</dbReference>
<dbReference type="OrthoDB" id="9808620at2"/>
<dbReference type="PRINTS" id="PR00039">
    <property type="entry name" value="HTHLYSR"/>
</dbReference>
<dbReference type="NCBIfam" id="NF008095">
    <property type="entry name" value="PRK10837.1"/>
    <property type="match status" value="1"/>
</dbReference>
<keyword evidence="4" id="KW-0804">Transcription</keyword>
<dbReference type="SUPFAM" id="SSF53850">
    <property type="entry name" value="Periplasmic binding protein-like II"/>
    <property type="match status" value="1"/>
</dbReference>
<dbReference type="Pfam" id="PF03466">
    <property type="entry name" value="LysR_substrate"/>
    <property type="match status" value="1"/>
</dbReference>
<evidence type="ECO:0000313" key="6">
    <source>
        <dbReference type="EMBL" id="TDQ59099.1"/>
    </source>
</evidence>
<accession>A0A4R6VKK2</accession>
<dbReference type="RefSeq" id="WP_133543853.1">
    <property type="nucleotide sequence ID" value="NZ_SNYQ01000002.1"/>
</dbReference>
<dbReference type="Gene3D" id="1.10.10.10">
    <property type="entry name" value="Winged helix-like DNA-binding domain superfamily/Winged helix DNA-binding domain"/>
    <property type="match status" value="1"/>
</dbReference>
<evidence type="ECO:0000259" key="5">
    <source>
        <dbReference type="PROSITE" id="PS50931"/>
    </source>
</evidence>
<keyword evidence="3 6" id="KW-0238">DNA-binding</keyword>
<evidence type="ECO:0000256" key="1">
    <source>
        <dbReference type="ARBA" id="ARBA00009437"/>
    </source>
</evidence>
<dbReference type="GO" id="GO:0003700">
    <property type="term" value="F:DNA-binding transcription factor activity"/>
    <property type="evidence" value="ECO:0007669"/>
    <property type="project" value="InterPro"/>
</dbReference>
<dbReference type="PANTHER" id="PTHR30126">
    <property type="entry name" value="HTH-TYPE TRANSCRIPTIONAL REGULATOR"/>
    <property type="match status" value="1"/>
</dbReference>
<evidence type="ECO:0000313" key="7">
    <source>
        <dbReference type="Proteomes" id="UP000295657"/>
    </source>
</evidence>
<dbReference type="Proteomes" id="UP000295657">
    <property type="component" value="Unassembled WGS sequence"/>
</dbReference>
<dbReference type="CDD" id="cd08420">
    <property type="entry name" value="PBP2_CysL_like"/>
    <property type="match status" value="1"/>
</dbReference>
<feature type="domain" description="HTH lysR-type" evidence="5">
    <location>
        <begin position="3"/>
        <end position="60"/>
    </location>
</feature>
<dbReference type="InterPro" id="IPR036388">
    <property type="entry name" value="WH-like_DNA-bd_sf"/>
</dbReference>
<keyword evidence="7" id="KW-1185">Reference proteome</keyword>
<dbReference type="Gene3D" id="3.40.190.290">
    <property type="match status" value="1"/>
</dbReference>
<dbReference type="AlphaFoldDB" id="A0A4R6VKK2"/>
<evidence type="ECO:0000256" key="4">
    <source>
        <dbReference type="ARBA" id="ARBA00023163"/>
    </source>
</evidence>
<keyword evidence="2" id="KW-0805">Transcription regulation</keyword>
<reference evidence="6 7" key="1">
    <citation type="submission" date="2019-03" db="EMBL/GenBank/DDBJ databases">
        <title>Genomic Encyclopedia of Type Strains, Phase IV (KMG-IV): sequencing the most valuable type-strain genomes for metagenomic binning, comparative biology and taxonomic classification.</title>
        <authorList>
            <person name="Goeker M."/>
        </authorList>
    </citation>
    <scope>NUCLEOTIDE SEQUENCE [LARGE SCALE GENOMIC DNA]</scope>
    <source>
        <strain evidence="6 7">DSM 28403</strain>
    </source>
</reference>
<name>A0A4R6VKK2_9PAST</name>
<dbReference type="GO" id="GO:0000976">
    <property type="term" value="F:transcription cis-regulatory region binding"/>
    <property type="evidence" value="ECO:0007669"/>
    <property type="project" value="TreeGrafter"/>
</dbReference>
<gene>
    <name evidence="6" type="ORF">EDC45_0892</name>
</gene>
<organism evidence="6 7">
    <name type="scientific">Mesocricetibacter intestinalis</name>
    <dbReference type="NCBI Taxonomy" id="1521930"/>
    <lineage>
        <taxon>Bacteria</taxon>
        <taxon>Pseudomonadati</taxon>
        <taxon>Pseudomonadota</taxon>
        <taxon>Gammaproteobacteria</taxon>
        <taxon>Pasteurellales</taxon>
        <taxon>Pasteurellaceae</taxon>
        <taxon>Mesocricetibacter</taxon>
    </lineage>
</organism>
<dbReference type="Pfam" id="PF00126">
    <property type="entry name" value="HTH_1"/>
    <property type="match status" value="1"/>
</dbReference>
<dbReference type="SUPFAM" id="SSF46785">
    <property type="entry name" value="Winged helix' DNA-binding domain"/>
    <property type="match status" value="1"/>
</dbReference>
<protein>
    <submittedName>
        <fullName evidence="6">DNA-binding transcriptional LysR family regulator</fullName>
    </submittedName>
</protein>
<dbReference type="EMBL" id="SNYQ01000002">
    <property type="protein sequence ID" value="TDQ59099.1"/>
    <property type="molecule type" value="Genomic_DNA"/>
</dbReference>